<feature type="coiled-coil region" evidence="9">
    <location>
        <begin position="221"/>
        <end position="416"/>
    </location>
</feature>
<evidence type="ECO:0000313" key="11">
    <source>
        <dbReference type="EMBL" id="CAF4235269.1"/>
    </source>
</evidence>
<dbReference type="InterPro" id="IPR027417">
    <property type="entry name" value="P-loop_NTPase"/>
</dbReference>
<dbReference type="AlphaFoldDB" id="A0A820DPI2"/>
<dbReference type="Proteomes" id="UP000663873">
    <property type="component" value="Unassembled WGS sequence"/>
</dbReference>
<dbReference type="GO" id="GO:0005634">
    <property type="term" value="C:nucleus"/>
    <property type="evidence" value="ECO:0007669"/>
    <property type="project" value="UniProtKB-SubCell"/>
</dbReference>
<dbReference type="Pfam" id="PF06470">
    <property type="entry name" value="SMC_hinge"/>
    <property type="match status" value="1"/>
</dbReference>
<dbReference type="SMART" id="SM00968">
    <property type="entry name" value="SMC_hinge"/>
    <property type="match status" value="1"/>
</dbReference>
<dbReference type="FunFam" id="3.40.50.300:FF:000424">
    <property type="entry name" value="Structural maintenance of chromosomes 3"/>
    <property type="match status" value="1"/>
</dbReference>
<dbReference type="GO" id="GO:0005524">
    <property type="term" value="F:ATP binding"/>
    <property type="evidence" value="ECO:0007669"/>
    <property type="project" value="InterPro"/>
</dbReference>
<feature type="coiled-coil region" evidence="9">
    <location>
        <begin position="838"/>
        <end position="983"/>
    </location>
</feature>
<accession>A0A820DPI2</accession>
<evidence type="ECO:0000256" key="7">
    <source>
        <dbReference type="ARBA" id="ARBA00023306"/>
    </source>
</evidence>
<sequence length="1262" mass="146828">MDRDRRAGIDPSHLGHQSMHFLGVLYTPMLHWPVTVPVSAVQLFQIRVIIQGFRSYRDETIIEPFSQRYNIIVGRNGCGKSNFFFAIQFVLSDEFSNLSAEGRYNLMHEGINSRALNAYVEIIFDNSDSRIMIDKPEIAVRRQISGKKDNYFLDRKVVNKTDIINMLEGAGFSRSNPYYIVKQGKITQMAIAPDANRLQLLREVAGTKVYDEKKQESEAILAETEERRKKIADLLKAIEERLLSLETEKEELKQYQKWDRSKRGLECAICMAECEEAKKRIDEIVAKMNGATQKIEQLESDRLSVTELVQQNMDSITELKQRLQTQQIERETLIVDNKDNFQRKAQIELELQDLQGETEQRDVKRDDLKRELAKYDKLLTESEQQLAKILPNYDLLRREEEQKTAQRDLAEEKRKELFAKRGRGNQFGSKEDRDKWIRLELKSLNKAIHDKREQMQRLKKELEDETIKSREIEEQLRQIADNGNEQRSHMDNVSTRVRDLRQKKSDIAGQKTDLARKETQLHMQLSQTRDELRKSQDSLRSIMNKGAASGADGIQRLLRQYTDENRNLDIVKAYHGTLIENIECDPAFYTAVEVIAGNRLNYHIVDNDVVATRLVKEFNNARQRGEIHFLPLNVLEVHNNTMSHINGASPLIDQLQWVPKVEKAVRHVFNRIMLCEDFNSATRTARQYDVDCVTLDGDQVQRKGALTGGYIDKRISRLELQGAIKQLRSTLTKYEEEYDKLRQEITHIDNEHNNIMTELQREDMKSKKNWDNYEQMKSDSKHLQSELDRIITLRPTKERQLNTLHATIEQFCAKEESLQSELGSDLISQLTVEEQATIDRLNNTIEYITQELKEIIRKRVELEGTKTRLEHQISNNYRKNRDRISTDLERLHVENVRSVIEELEREYTILSDKLNEHEKQTDAIDRIINNLDRELKAKQKELEQLKNSDKDIDERINEEKRNTDKYEVKLRNAQNKLDESTKRQNDIGVPPDGLEKYKEIPTKQLQRDLDRAVVELKKYAHVNKKALDQFLQFSDERDKLTNRKAEIDEAHRHIVDLIESLDNKRFETIQFTFKQVSLYFTEVFKRLVPEGTAHLVIKKGDNEDYDSEQVSSQSSGQQMSVDDFTGVGIKVSFNGRANEMRDMQQLSGGQKSLVALALIFAIQKCDPAPFYLFDEIDQALDPQYRHAVADMINELSQKAQFIITTFGPDLLKYGDKFYGITYRNKVSQIRSVTRDEALEFVEDNDAQNQVAQAAVATTAVQN</sequence>
<comment type="similarity">
    <text evidence="2">Belongs to the SMC family. SMC3 subfamily.</text>
</comment>
<keyword evidence="12" id="KW-1185">Reference proteome</keyword>
<proteinExistence type="inferred from homology"/>
<organism evidence="11 12">
    <name type="scientific">Rotaria socialis</name>
    <dbReference type="NCBI Taxonomy" id="392032"/>
    <lineage>
        <taxon>Eukaryota</taxon>
        <taxon>Metazoa</taxon>
        <taxon>Spiralia</taxon>
        <taxon>Gnathifera</taxon>
        <taxon>Rotifera</taxon>
        <taxon>Eurotatoria</taxon>
        <taxon>Bdelloidea</taxon>
        <taxon>Philodinida</taxon>
        <taxon>Philodinidae</taxon>
        <taxon>Rotaria</taxon>
    </lineage>
</organism>
<protein>
    <recommendedName>
        <fullName evidence="8">Structural maintenance of chromosomes protein</fullName>
    </recommendedName>
</protein>
<evidence type="ECO:0000256" key="3">
    <source>
        <dbReference type="ARBA" id="ARBA00022618"/>
    </source>
</evidence>
<dbReference type="FunFam" id="3.40.50.300:FF:000370">
    <property type="entry name" value="Structural maintenance of chromosomes 3"/>
    <property type="match status" value="1"/>
</dbReference>
<gene>
    <name evidence="11" type="ORF">UJA718_LOCUS8591</name>
</gene>
<dbReference type="Pfam" id="PF02463">
    <property type="entry name" value="SMC_N"/>
    <property type="match status" value="1"/>
</dbReference>
<dbReference type="PIRSF" id="PIRSF005719">
    <property type="entry name" value="SMC"/>
    <property type="match status" value="1"/>
</dbReference>
<comment type="caution">
    <text evidence="11">The sequence shown here is derived from an EMBL/GenBank/DDBJ whole genome shotgun (WGS) entry which is preliminary data.</text>
</comment>
<keyword evidence="7" id="KW-0131">Cell cycle</keyword>
<dbReference type="GO" id="GO:0051301">
    <property type="term" value="P:cell division"/>
    <property type="evidence" value="ECO:0007669"/>
    <property type="project" value="UniProtKB-KW"/>
</dbReference>
<dbReference type="SUPFAM" id="SSF75553">
    <property type="entry name" value="Smc hinge domain"/>
    <property type="match status" value="1"/>
</dbReference>
<dbReference type="InterPro" id="IPR010935">
    <property type="entry name" value="SMC_hinge"/>
</dbReference>
<evidence type="ECO:0000256" key="5">
    <source>
        <dbReference type="ARBA" id="ARBA00023054"/>
    </source>
</evidence>
<evidence type="ECO:0000256" key="8">
    <source>
        <dbReference type="PIRNR" id="PIRNR005719"/>
    </source>
</evidence>
<feature type="domain" description="SMC hinge" evidence="10">
    <location>
        <begin position="572"/>
        <end position="685"/>
    </location>
</feature>
<evidence type="ECO:0000256" key="1">
    <source>
        <dbReference type="ARBA" id="ARBA00004123"/>
    </source>
</evidence>
<feature type="coiled-coil region" evidence="9">
    <location>
        <begin position="441"/>
        <end position="482"/>
    </location>
</feature>
<dbReference type="InterPro" id="IPR024704">
    <property type="entry name" value="SMC"/>
</dbReference>
<dbReference type="PANTHER" id="PTHR43977">
    <property type="entry name" value="STRUCTURAL MAINTENANCE OF CHROMOSOMES PROTEIN 3"/>
    <property type="match status" value="1"/>
</dbReference>
<evidence type="ECO:0000256" key="6">
    <source>
        <dbReference type="ARBA" id="ARBA00023242"/>
    </source>
</evidence>
<dbReference type="CDD" id="cd03272">
    <property type="entry name" value="ABC_SMC3_euk"/>
    <property type="match status" value="1"/>
</dbReference>
<keyword evidence="3" id="KW-0132">Cell division</keyword>
<name>A0A820DPI2_9BILA</name>
<evidence type="ECO:0000256" key="4">
    <source>
        <dbReference type="ARBA" id="ARBA00022776"/>
    </source>
</evidence>
<evidence type="ECO:0000259" key="10">
    <source>
        <dbReference type="SMART" id="SM00968"/>
    </source>
</evidence>
<keyword evidence="6 8" id="KW-0539">Nucleus</keyword>
<dbReference type="GO" id="GO:0016887">
    <property type="term" value="F:ATP hydrolysis activity"/>
    <property type="evidence" value="ECO:0007669"/>
    <property type="project" value="InterPro"/>
</dbReference>
<evidence type="ECO:0000313" key="12">
    <source>
        <dbReference type="Proteomes" id="UP000663873"/>
    </source>
</evidence>
<dbReference type="Gene3D" id="3.40.50.300">
    <property type="entry name" value="P-loop containing nucleotide triphosphate hydrolases"/>
    <property type="match status" value="2"/>
</dbReference>
<dbReference type="Gene3D" id="3.30.70.1620">
    <property type="match status" value="1"/>
</dbReference>
<keyword evidence="5 9" id="KW-0175">Coiled coil</keyword>
<comment type="subcellular location">
    <subcellularLocation>
        <location evidence="1 8">Nucleus</location>
    </subcellularLocation>
</comment>
<dbReference type="InterPro" id="IPR036277">
    <property type="entry name" value="SMC_hinge_sf"/>
</dbReference>
<dbReference type="InterPro" id="IPR041741">
    <property type="entry name" value="SMC3_ABC_euk"/>
</dbReference>
<evidence type="ECO:0000256" key="9">
    <source>
        <dbReference type="SAM" id="Coils"/>
    </source>
</evidence>
<dbReference type="GO" id="GO:0005694">
    <property type="term" value="C:chromosome"/>
    <property type="evidence" value="ECO:0007669"/>
    <property type="project" value="InterPro"/>
</dbReference>
<dbReference type="SUPFAM" id="SSF52540">
    <property type="entry name" value="P-loop containing nucleoside triphosphate hydrolases"/>
    <property type="match status" value="1"/>
</dbReference>
<dbReference type="GO" id="GO:0051276">
    <property type="term" value="P:chromosome organization"/>
    <property type="evidence" value="ECO:0007669"/>
    <property type="project" value="InterPro"/>
</dbReference>
<reference evidence="11" key="1">
    <citation type="submission" date="2021-02" db="EMBL/GenBank/DDBJ databases">
        <authorList>
            <person name="Nowell W R."/>
        </authorList>
    </citation>
    <scope>NUCLEOTIDE SEQUENCE</scope>
</reference>
<keyword evidence="4" id="KW-0498">Mitosis</keyword>
<dbReference type="EMBL" id="CAJOBP010000920">
    <property type="protein sequence ID" value="CAF4235269.1"/>
    <property type="molecule type" value="Genomic_DNA"/>
</dbReference>
<evidence type="ECO:0000256" key="2">
    <source>
        <dbReference type="ARBA" id="ARBA00005917"/>
    </source>
</evidence>
<dbReference type="Gene3D" id="1.20.1060.20">
    <property type="match status" value="1"/>
</dbReference>
<dbReference type="InterPro" id="IPR003395">
    <property type="entry name" value="RecF/RecN/SMC_N"/>
</dbReference>
<feature type="coiled-coil region" evidence="9">
    <location>
        <begin position="717"/>
        <end position="758"/>
    </location>
</feature>